<dbReference type="GO" id="GO:0008270">
    <property type="term" value="F:zinc ion binding"/>
    <property type="evidence" value="ECO:0007669"/>
    <property type="project" value="InterPro"/>
</dbReference>
<accession>A0AAN7B445</accession>
<evidence type="ECO:0000313" key="4">
    <source>
        <dbReference type="Proteomes" id="UP001301769"/>
    </source>
</evidence>
<comment type="caution">
    <text evidence="3">The sequence shown here is derived from an EMBL/GenBank/DDBJ whole genome shotgun (WGS) entry which is preliminary data.</text>
</comment>
<evidence type="ECO:0000259" key="2">
    <source>
        <dbReference type="SMART" id="SM00066"/>
    </source>
</evidence>
<keyword evidence="1" id="KW-0539">Nucleus</keyword>
<sequence>MVPTFPTSYSYVVVGEAEKPRTRTRRSRHGCRNCKLRKCDEAKPQCRKCTSFGVICNYMSNLSDLEPAVPMVMAVPGQRIGRRIMPFPQPAVSTAVWTSDVSGTYRFHLDARLQTLISRCFGENMISAYEPKMAGVNQKLVELAFSYPFLMHAIIAGALTYDRYMDMISTPQHRSSDGNIPRRTLQECYHLSQSTILLNKHLQDLLSDRPSSESTIPDRDINRTRDPMLGAGSLLSILTFSASSSSRDASSPQGSWPLAVASPSVFNWSRMSNSKMFLWNFVDPLRKDSIFSVLAPTYADMCYPLPESGTDGIPPELACLCKLTPTSNTDTSPYFLAAHAVGHIWGDGPILGADKGDRDGEKVKVGSTQVFTRVVSGPFEELLKARDPVALLLLYLWYCKARRGIWWIELRARVEVPAIHEYLRRYHGANAEVMRFLLHGSVNYSS</sequence>
<dbReference type="Pfam" id="PF00172">
    <property type="entry name" value="Zn_clus"/>
    <property type="match status" value="1"/>
</dbReference>
<dbReference type="PANTHER" id="PTHR47657:SF11">
    <property type="entry name" value="FINGER DOMAIN PROTEIN, PUTATIVE (AFU_ORTHOLOGUE AFUA_1G01650)-RELATED"/>
    <property type="match status" value="1"/>
</dbReference>
<protein>
    <recommendedName>
        <fullName evidence="2">Zn(2)-C6 fungal-type domain-containing protein</fullName>
    </recommendedName>
</protein>
<dbReference type="PANTHER" id="PTHR47657">
    <property type="entry name" value="STEROL REGULATORY ELEMENT-BINDING PROTEIN ECM22"/>
    <property type="match status" value="1"/>
</dbReference>
<dbReference type="SMART" id="SM00066">
    <property type="entry name" value="GAL4"/>
    <property type="match status" value="1"/>
</dbReference>
<dbReference type="AlphaFoldDB" id="A0AAN7B445"/>
<dbReference type="Proteomes" id="UP001301769">
    <property type="component" value="Unassembled WGS sequence"/>
</dbReference>
<keyword evidence="4" id="KW-1185">Reference proteome</keyword>
<reference evidence="3" key="1">
    <citation type="journal article" date="2023" name="Mol. Phylogenet. Evol.">
        <title>Genome-scale phylogeny and comparative genomics of the fungal order Sordariales.</title>
        <authorList>
            <person name="Hensen N."/>
            <person name="Bonometti L."/>
            <person name="Westerberg I."/>
            <person name="Brannstrom I.O."/>
            <person name="Guillou S."/>
            <person name="Cros-Aarteil S."/>
            <person name="Calhoun S."/>
            <person name="Haridas S."/>
            <person name="Kuo A."/>
            <person name="Mondo S."/>
            <person name="Pangilinan J."/>
            <person name="Riley R."/>
            <person name="LaButti K."/>
            <person name="Andreopoulos B."/>
            <person name="Lipzen A."/>
            <person name="Chen C."/>
            <person name="Yan M."/>
            <person name="Daum C."/>
            <person name="Ng V."/>
            <person name="Clum A."/>
            <person name="Steindorff A."/>
            <person name="Ohm R.A."/>
            <person name="Martin F."/>
            <person name="Silar P."/>
            <person name="Natvig D.O."/>
            <person name="Lalanne C."/>
            <person name="Gautier V."/>
            <person name="Ament-Velasquez S.L."/>
            <person name="Kruys A."/>
            <person name="Hutchinson M.I."/>
            <person name="Powell A.J."/>
            <person name="Barry K."/>
            <person name="Miller A.N."/>
            <person name="Grigoriev I.V."/>
            <person name="Debuchy R."/>
            <person name="Gladieux P."/>
            <person name="Hiltunen Thoren M."/>
            <person name="Johannesson H."/>
        </authorList>
    </citation>
    <scope>NUCLEOTIDE SEQUENCE</scope>
    <source>
        <strain evidence="3">PSN293</strain>
    </source>
</reference>
<dbReference type="SUPFAM" id="SSF57701">
    <property type="entry name" value="Zn2/Cys6 DNA-binding domain"/>
    <property type="match status" value="1"/>
</dbReference>
<organism evidence="3 4">
    <name type="scientific">Rhypophila decipiens</name>
    <dbReference type="NCBI Taxonomy" id="261697"/>
    <lineage>
        <taxon>Eukaryota</taxon>
        <taxon>Fungi</taxon>
        <taxon>Dikarya</taxon>
        <taxon>Ascomycota</taxon>
        <taxon>Pezizomycotina</taxon>
        <taxon>Sordariomycetes</taxon>
        <taxon>Sordariomycetidae</taxon>
        <taxon>Sordariales</taxon>
        <taxon>Naviculisporaceae</taxon>
        <taxon>Rhypophila</taxon>
    </lineage>
</organism>
<dbReference type="InterPro" id="IPR036864">
    <property type="entry name" value="Zn2-C6_fun-type_DNA-bd_sf"/>
</dbReference>
<name>A0AAN7B445_9PEZI</name>
<feature type="domain" description="Zn(2)-C6 fungal-type" evidence="2">
    <location>
        <begin position="25"/>
        <end position="67"/>
    </location>
</feature>
<proteinExistence type="predicted"/>
<dbReference type="InterPro" id="IPR052400">
    <property type="entry name" value="Zn2-C6_fungal_TF"/>
</dbReference>
<dbReference type="InterPro" id="IPR001138">
    <property type="entry name" value="Zn2Cys6_DnaBD"/>
</dbReference>
<dbReference type="CDD" id="cd00067">
    <property type="entry name" value="GAL4"/>
    <property type="match status" value="1"/>
</dbReference>
<dbReference type="GO" id="GO:0000981">
    <property type="term" value="F:DNA-binding transcription factor activity, RNA polymerase II-specific"/>
    <property type="evidence" value="ECO:0007669"/>
    <property type="project" value="InterPro"/>
</dbReference>
<evidence type="ECO:0000313" key="3">
    <source>
        <dbReference type="EMBL" id="KAK4212076.1"/>
    </source>
</evidence>
<gene>
    <name evidence="3" type="ORF">QBC37DRAFT_318926</name>
</gene>
<reference evidence="3" key="2">
    <citation type="submission" date="2023-05" db="EMBL/GenBank/DDBJ databases">
        <authorList>
            <consortium name="Lawrence Berkeley National Laboratory"/>
            <person name="Steindorff A."/>
            <person name="Hensen N."/>
            <person name="Bonometti L."/>
            <person name="Westerberg I."/>
            <person name="Brannstrom I.O."/>
            <person name="Guillou S."/>
            <person name="Cros-Aarteil S."/>
            <person name="Calhoun S."/>
            <person name="Haridas S."/>
            <person name="Kuo A."/>
            <person name="Mondo S."/>
            <person name="Pangilinan J."/>
            <person name="Riley R."/>
            <person name="Labutti K."/>
            <person name="Andreopoulos B."/>
            <person name="Lipzen A."/>
            <person name="Chen C."/>
            <person name="Yanf M."/>
            <person name="Daum C."/>
            <person name="Ng V."/>
            <person name="Clum A."/>
            <person name="Ohm R."/>
            <person name="Martin F."/>
            <person name="Silar P."/>
            <person name="Natvig D."/>
            <person name="Lalanne C."/>
            <person name="Gautier V."/>
            <person name="Ament-Velasquez S.L."/>
            <person name="Kruys A."/>
            <person name="Hutchinson M.I."/>
            <person name="Powell A.J."/>
            <person name="Barry K."/>
            <person name="Miller A.N."/>
            <person name="Grigoriev I.V."/>
            <person name="Debuchy R."/>
            <person name="Gladieux P."/>
            <person name="Thoren M.H."/>
            <person name="Johannesson H."/>
        </authorList>
    </citation>
    <scope>NUCLEOTIDE SEQUENCE</scope>
    <source>
        <strain evidence="3">PSN293</strain>
    </source>
</reference>
<evidence type="ECO:0000256" key="1">
    <source>
        <dbReference type="ARBA" id="ARBA00023242"/>
    </source>
</evidence>
<dbReference type="EMBL" id="MU858135">
    <property type="protein sequence ID" value="KAK4212076.1"/>
    <property type="molecule type" value="Genomic_DNA"/>
</dbReference>